<dbReference type="CDD" id="cd00038">
    <property type="entry name" value="CAP_ED"/>
    <property type="match status" value="1"/>
</dbReference>
<dbReference type="HOGENOM" id="CLU_027866_1_0_4"/>
<dbReference type="InterPro" id="IPR005105">
    <property type="entry name" value="GlnD_Uridyltrans_N"/>
</dbReference>
<dbReference type="SUPFAM" id="SSF51206">
    <property type="entry name" value="cAMP-binding domain-like"/>
    <property type="match status" value="1"/>
</dbReference>
<dbReference type="SMART" id="SM00100">
    <property type="entry name" value="cNMP"/>
    <property type="match status" value="1"/>
</dbReference>
<dbReference type="Gene3D" id="2.60.120.10">
    <property type="entry name" value="Jelly Rolls"/>
    <property type="match status" value="1"/>
</dbReference>
<dbReference type="KEGG" id="mpt:Mpe_A3348"/>
<feature type="domain" description="CBS" evidence="3">
    <location>
        <begin position="252"/>
        <end position="310"/>
    </location>
</feature>
<dbReference type="InterPro" id="IPR014710">
    <property type="entry name" value="RmlC-like_jellyroll"/>
</dbReference>
<dbReference type="InterPro" id="IPR051257">
    <property type="entry name" value="Diverse_CBS-Domain"/>
</dbReference>
<gene>
    <name evidence="4" type="ordered locus">Mpe_A3348</name>
</gene>
<dbReference type="SMART" id="SM00116">
    <property type="entry name" value="CBS"/>
    <property type="match status" value="2"/>
</dbReference>
<dbReference type="InterPro" id="IPR046342">
    <property type="entry name" value="CBS_dom_sf"/>
</dbReference>
<proteinExistence type="predicted"/>
<keyword evidence="5" id="KW-1185">Reference proteome</keyword>
<reference evidence="4 5" key="1">
    <citation type="journal article" date="2007" name="J. Bacteriol.">
        <title>Whole-genome analysis of the methyl tert-butyl ether-degrading beta-proteobacterium Methylibium petroleiphilum PM1.</title>
        <authorList>
            <person name="Kane S.R."/>
            <person name="Chakicherla A.Y."/>
            <person name="Chain P.S.G."/>
            <person name="Schmidt R."/>
            <person name="Shin M.W."/>
            <person name="Legler T.C."/>
            <person name="Scow K.M."/>
            <person name="Larimer F.W."/>
            <person name="Lucas S.M."/>
            <person name="Richardson P.M."/>
            <person name="Hristova K.R."/>
        </authorList>
    </citation>
    <scope>NUCLEOTIDE SEQUENCE [LARGE SCALE GENOMIC DNA]</scope>
    <source>
        <strain evidence="5">ATCC BAA-1232 / LMG 22953 / PM1</strain>
    </source>
</reference>
<organism evidence="4 5">
    <name type="scientific">Methylibium petroleiphilum (strain ATCC BAA-1232 / LMG 22953 / PM1)</name>
    <dbReference type="NCBI Taxonomy" id="420662"/>
    <lineage>
        <taxon>Bacteria</taxon>
        <taxon>Pseudomonadati</taxon>
        <taxon>Pseudomonadota</taxon>
        <taxon>Betaproteobacteria</taxon>
        <taxon>Burkholderiales</taxon>
        <taxon>Sphaerotilaceae</taxon>
        <taxon>Methylibium</taxon>
    </lineage>
</organism>
<dbReference type="CDD" id="cd05401">
    <property type="entry name" value="NT_GlnE_GlnD_like"/>
    <property type="match status" value="1"/>
</dbReference>
<dbReference type="Pfam" id="PF10335">
    <property type="entry name" value="DUF294_C"/>
    <property type="match status" value="1"/>
</dbReference>
<dbReference type="InterPro" id="IPR018490">
    <property type="entry name" value="cNMP-bd_dom_sf"/>
</dbReference>
<dbReference type="AlphaFoldDB" id="A2SL62"/>
<dbReference type="Gene3D" id="3.10.580.10">
    <property type="entry name" value="CBS-domain"/>
    <property type="match status" value="1"/>
</dbReference>
<dbReference type="eggNOG" id="COG2905">
    <property type="taxonomic scope" value="Bacteria"/>
</dbReference>
<dbReference type="PROSITE" id="PS51371">
    <property type="entry name" value="CBS"/>
    <property type="match status" value="2"/>
</dbReference>
<dbReference type="InterPro" id="IPR000595">
    <property type="entry name" value="cNMP-bd_dom"/>
</dbReference>
<sequence>MPDEETAMSDEALPAAAPRPCGPLLGHLCQLLRRYLPFSHMATVDVERFVAAASEAYFAPDECVLRPEDGPVRHLYFIRDGAVSAVRGADQVDEGGFQYETGDMFPVAALMARRAVSAVYTATRDTFCLLLPLEAVDELVAASPPFADLLNRRMLNFIDASRQALQSAYASQAFATQSLERRLGELATPAPRTCRPDTPLALALQAMQQHRIGSMLVTDDLGAPAGILTRYDILDRITLPQLPLSTPIAAVMTQPVHALTVDHTAQDAALLMSRHGLRHVPITSSGRLVGVVSERDLFVMQRLSVRQLSSSIGSVDTVDAMPAVAADLRRLAAALLAQGVQARQLTELISHLNDLLTRRLIELTATRHGLDLARACWLAFGSEGRSEQTIATDQDNGLIFESREPAADRPAWLAFARDVNEALDACGYPLCKGQVMASNPECCLTPAEWQERFARWIEHGAPRDLLAASIYFDFRPLAGAVALAGPLRDFVTRRAREVPRFCRQLAEDLLRTRAPLDWLGGIDSQTIEGVRAIDLKLHGTAIFVNAARLHCLALGVPEVNTRRRLEAIARARGAPPQHGEAWIGAFEFLQMLRLRVQLEGLAPGDARQHPNAIRLDALNELDHRILKEAFRVARRLQQRIELDYLR</sequence>
<evidence type="ECO:0000256" key="1">
    <source>
        <dbReference type="ARBA" id="ARBA00023122"/>
    </source>
</evidence>
<dbReference type="SUPFAM" id="SSF54631">
    <property type="entry name" value="CBS-domain pair"/>
    <property type="match status" value="1"/>
</dbReference>
<dbReference type="PANTHER" id="PTHR43080:SF29">
    <property type="entry name" value="OS02G0818000 PROTEIN"/>
    <property type="match status" value="1"/>
</dbReference>
<dbReference type="GO" id="GO:0008773">
    <property type="term" value="F:[protein-PII] uridylyltransferase activity"/>
    <property type="evidence" value="ECO:0007669"/>
    <property type="project" value="InterPro"/>
</dbReference>
<protein>
    <submittedName>
        <fullName evidence="4">Putative nucleotidyltransferase</fullName>
    </submittedName>
</protein>
<evidence type="ECO:0000259" key="3">
    <source>
        <dbReference type="PROSITE" id="PS51371"/>
    </source>
</evidence>
<dbReference type="Pfam" id="PF00571">
    <property type="entry name" value="CBS"/>
    <property type="match status" value="2"/>
</dbReference>
<keyword evidence="4" id="KW-0808">Transferase</keyword>
<dbReference type="Proteomes" id="UP000000366">
    <property type="component" value="Chromosome"/>
</dbReference>
<evidence type="ECO:0000313" key="5">
    <source>
        <dbReference type="Proteomes" id="UP000000366"/>
    </source>
</evidence>
<accession>A2SL62</accession>
<dbReference type="Pfam" id="PF03445">
    <property type="entry name" value="DUF294"/>
    <property type="match status" value="1"/>
</dbReference>
<dbReference type="InterPro" id="IPR000644">
    <property type="entry name" value="CBS_dom"/>
</dbReference>
<evidence type="ECO:0000256" key="2">
    <source>
        <dbReference type="PROSITE-ProRule" id="PRU00703"/>
    </source>
</evidence>
<keyword evidence="1 2" id="KW-0129">CBS domain</keyword>
<dbReference type="InterPro" id="IPR018821">
    <property type="entry name" value="DUF294_put_nucleoTrafse_sb-bd"/>
</dbReference>
<name>A2SL62_METPP</name>
<evidence type="ECO:0000313" key="4">
    <source>
        <dbReference type="EMBL" id="ABM96301.1"/>
    </source>
</evidence>
<feature type="domain" description="CBS" evidence="3">
    <location>
        <begin position="187"/>
        <end position="244"/>
    </location>
</feature>
<dbReference type="STRING" id="420662.Mpe_A3348"/>
<dbReference type="PANTHER" id="PTHR43080">
    <property type="entry name" value="CBS DOMAIN-CONTAINING PROTEIN CBSX3, MITOCHONDRIAL"/>
    <property type="match status" value="1"/>
</dbReference>
<dbReference type="EMBL" id="CP000555">
    <property type="protein sequence ID" value="ABM96301.1"/>
    <property type="molecule type" value="Genomic_DNA"/>
</dbReference>